<dbReference type="SUPFAM" id="SSF56219">
    <property type="entry name" value="DNase I-like"/>
    <property type="match status" value="1"/>
</dbReference>
<evidence type="ECO:0000313" key="3">
    <source>
        <dbReference type="Proteomes" id="UP001596060"/>
    </source>
</evidence>
<keyword evidence="2" id="KW-0255">Endonuclease</keyword>
<feature type="domain" description="Endonuclease/exonuclease/phosphatase" evidence="1">
    <location>
        <begin position="57"/>
        <end position="309"/>
    </location>
</feature>
<keyword evidence="3" id="KW-1185">Reference proteome</keyword>
<sequence>MKLRVGTFNVENLLTRHRFSSGERSDTAPAMSLFHFPRVDERDAVERSLAVALEDDKRQMTALALAEAKADLWMLQEVDSLASLQAFFANYVHRIADHRYGHFTLLDGNDRRNIDIGFAARRDLLAPQRVSVRSHKDLSFAAAGVHDRDLAALGIGPDGKVFARDCLHVELDFGDRSLSLFGCHFKSMNNGRDDGRVATLPVRRAEARAVKGLIKQRFGEGWREANWIVLGDLNAYRYGLGPLAERIDEGESGIEPLLDNFAIDPMETLPAHERWTHFRRYWSEAREQLVETHMPLDHILLSPALAAANPHPALQMIRLGLPYRVPLDPREPDRSMARLATSADRYPRVGWDRPKASDHCPLTIDLTLPRT</sequence>
<reference evidence="3" key="1">
    <citation type="journal article" date="2019" name="Int. J. Syst. Evol. Microbiol.">
        <title>The Global Catalogue of Microorganisms (GCM) 10K type strain sequencing project: providing services to taxonomists for standard genome sequencing and annotation.</title>
        <authorList>
            <consortium name="The Broad Institute Genomics Platform"/>
            <consortium name="The Broad Institute Genome Sequencing Center for Infectious Disease"/>
            <person name="Wu L."/>
            <person name="Ma J."/>
        </authorList>
    </citation>
    <scope>NUCLEOTIDE SEQUENCE [LARGE SCALE GENOMIC DNA]</scope>
    <source>
        <strain evidence="3">CCUG 43117</strain>
    </source>
</reference>
<proteinExistence type="predicted"/>
<accession>A0ABW0NYV9</accession>
<dbReference type="Proteomes" id="UP001596060">
    <property type="component" value="Unassembled WGS sequence"/>
</dbReference>
<dbReference type="Gene3D" id="3.60.10.10">
    <property type="entry name" value="Endonuclease/exonuclease/phosphatase"/>
    <property type="match status" value="1"/>
</dbReference>
<dbReference type="InterPro" id="IPR005135">
    <property type="entry name" value="Endo/exonuclease/phosphatase"/>
</dbReference>
<dbReference type="PANTHER" id="PTHR42834:SF1">
    <property type="entry name" value="ENDONUCLEASE_EXONUCLEASE_PHOSPHATASE FAMILY PROTEIN (AFU_ORTHOLOGUE AFUA_3G09210)"/>
    <property type="match status" value="1"/>
</dbReference>
<protein>
    <submittedName>
        <fullName evidence="2">Endonuclease</fullName>
    </submittedName>
</protein>
<dbReference type="Pfam" id="PF03372">
    <property type="entry name" value="Exo_endo_phos"/>
    <property type="match status" value="1"/>
</dbReference>
<name>A0ABW0NYV9_9HYPH</name>
<evidence type="ECO:0000259" key="1">
    <source>
        <dbReference type="Pfam" id="PF03372"/>
    </source>
</evidence>
<dbReference type="PANTHER" id="PTHR42834">
    <property type="entry name" value="ENDONUCLEASE/EXONUCLEASE/PHOSPHATASE FAMILY PROTEIN (AFU_ORTHOLOGUE AFUA_3G09210)"/>
    <property type="match status" value="1"/>
</dbReference>
<keyword evidence="2" id="KW-0540">Nuclease</keyword>
<dbReference type="EMBL" id="JBHSLU010000010">
    <property type="protein sequence ID" value="MFC5504988.1"/>
    <property type="molecule type" value="Genomic_DNA"/>
</dbReference>
<organism evidence="2 3">
    <name type="scientific">Bosea massiliensis</name>
    <dbReference type="NCBI Taxonomy" id="151419"/>
    <lineage>
        <taxon>Bacteria</taxon>
        <taxon>Pseudomonadati</taxon>
        <taxon>Pseudomonadota</taxon>
        <taxon>Alphaproteobacteria</taxon>
        <taxon>Hyphomicrobiales</taxon>
        <taxon>Boseaceae</taxon>
        <taxon>Bosea</taxon>
    </lineage>
</organism>
<dbReference type="GO" id="GO:0004519">
    <property type="term" value="F:endonuclease activity"/>
    <property type="evidence" value="ECO:0007669"/>
    <property type="project" value="UniProtKB-KW"/>
</dbReference>
<gene>
    <name evidence="2" type="ORF">ACFPN9_06915</name>
</gene>
<comment type="caution">
    <text evidence="2">The sequence shown here is derived from an EMBL/GenBank/DDBJ whole genome shotgun (WGS) entry which is preliminary data.</text>
</comment>
<dbReference type="InterPro" id="IPR036691">
    <property type="entry name" value="Endo/exonu/phosph_ase_sf"/>
</dbReference>
<dbReference type="RefSeq" id="WP_066734561.1">
    <property type="nucleotide sequence ID" value="NZ_JBHSLU010000010.1"/>
</dbReference>
<evidence type="ECO:0000313" key="2">
    <source>
        <dbReference type="EMBL" id="MFC5504988.1"/>
    </source>
</evidence>
<keyword evidence="2" id="KW-0378">Hydrolase</keyword>